<feature type="transmembrane region" description="Helical" evidence="1">
    <location>
        <begin position="78"/>
        <end position="97"/>
    </location>
</feature>
<keyword evidence="1" id="KW-1133">Transmembrane helix</keyword>
<proteinExistence type="predicted"/>
<accession>A0A1G9UVT1</accession>
<dbReference type="RefSeq" id="WP_089688465.1">
    <property type="nucleotide sequence ID" value="NZ_FNFO01000018.1"/>
</dbReference>
<feature type="transmembrane region" description="Helical" evidence="1">
    <location>
        <begin position="153"/>
        <end position="171"/>
    </location>
</feature>
<feature type="transmembrane region" description="Helical" evidence="1">
    <location>
        <begin position="53"/>
        <end position="72"/>
    </location>
</feature>
<evidence type="ECO:0000313" key="2">
    <source>
        <dbReference type="EMBL" id="SDM64064.1"/>
    </source>
</evidence>
<dbReference type="Proteomes" id="UP000198510">
    <property type="component" value="Unassembled WGS sequence"/>
</dbReference>
<protein>
    <submittedName>
        <fullName evidence="2">Uncharacterized protein</fullName>
    </submittedName>
</protein>
<reference evidence="2 3" key="1">
    <citation type="submission" date="2016-10" db="EMBL/GenBank/DDBJ databases">
        <authorList>
            <person name="de Groot N.N."/>
        </authorList>
    </citation>
    <scope>NUCLEOTIDE SEQUENCE [LARGE SCALE GENOMIC DNA]</scope>
    <source>
        <strain evidence="2 3">DSM 25186</strain>
    </source>
</reference>
<evidence type="ECO:0000256" key="1">
    <source>
        <dbReference type="SAM" id="Phobius"/>
    </source>
</evidence>
<dbReference type="EMBL" id="FNFO01000018">
    <property type="protein sequence ID" value="SDM64064.1"/>
    <property type="molecule type" value="Genomic_DNA"/>
</dbReference>
<evidence type="ECO:0000313" key="3">
    <source>
        <dbReference type="Proteomes" id="UP000198510"/>
    </source>
</evidence>
<dbReference type="OrthoDB" id="4350935at2"/>
<feature type="transmembrane region" description="Helical" evidence="1">
    <location>
        <begin position="6"/>
        <end position="33"/>
    </location>
</feature>
<name>A0A1G9UVT1_9BACT</name>
<organism evidence="2 3">
    <name type="scientific">Catalinimonas alkaloidigena</name>
    <dbReference type="NCBI Taxonomy" id="1075417"/>
    <lineage>
        <taxon>Bacteria</taxon>
        <taxon>Pseudomonadati</taxon>
        <taxon>Bacteroidota</taxon>
        <taxon>Cytophagia</taxon>
        <taxon>Cytophagales</taxon>
        <taxon>Catalimonadaceae</taxon>
        <taxon>Catalinimonas</taxon>
    </lineage>
</organism>
<feature type="transmembrane region" description="Helical" evidence="1">
    <location>
        <begin position="117"/>
        <end position="141"/>
    </location>
</feature>
<keyword evidence="1" id="KW-0472">Membrane</keyword>
<dbReference type="AlphaFoldDB" id="A0A1G9UVT1"/>
<keyword evidence="1" id="KW-0812">Transmembrane</keyword>
<keyword evidence="3" id="KW-1185">Reference proteome</keyword>
<sequence length="185" mass="21019">METTPFFIFLFFHLTGLIIGFGSVITTDLFGLLWIWNRVRFTQVIKVSGITEYFIWAGWALMVAAGVPLLVLKGELDQLMVIKLFFVGLVGLNGLPLHLLHQQLKRFKDGDQVPKLFLFRLILCLSISQLGWWGAVVIGFFHRHIWTIIEWPARPGVMIALFVGSLLLIWVGGEALGRRKRTVSV</sequence>
<gene>
    <name evidence="2" type="ORF">SAMN05421823_11811</name>
</gene>